<dbReference type="WBParaSite" id="SRAE_2000103200.1">
    <property type="protein sequence ID" value="SRAE_2000103200.1"/>
    <property type="gene ID" value="WBGene00261232"/>
</dbReference>
<reference evidence="3 4" key="1">
    <citation type="submission" date="2014-09" db="EMBL/GenBank/DDBJ databases">
        <authorList>
            <person name="Martin A.A."/>
        </authorList>
    </citation>
    <scope>NUCLEOTIDE SEQUENCE</scope>
    <source>
        <strain evidence="4">ED321</strain>
        <strain evidence="3">ED321 Heterogonic</strain>
    </source>
</reference>
<keyword evidence="4" id="KW-1185">Reference proteome</keyword>
<feature type="region of interest" description="Disordered" evidence="2">
    <location>
        <begin position="1"/>
        <end position="48"/>
    </location>
</feature>
<evidence type="ECO:0000313" key="3">
    <source>
        <dbReference type="EMBL" id="CEF66362.1"/>
    </source>
</evidence>
<sequence length="643" mass="74945">MCMGKNKKKIKKEATSSKVTRKSSLGNQNSTVNNVPSTNNNDNKKVKSIKSVKSLKKTVAADKPDYSKFIKRKIEYDTYMKLKNSEENKECLKRKKVNLELNIDSLFERNKNEKSEKVATKAIKKVRPKKLACELDNYSAYENYDEIVDMNFSASNFTCVSLSTHKAAFIVEGDTLNGYVKRIQKKFHDTKHFPKLKINFETIFDLNNSNKKDNIFLTLMEKEDLKTTTSDYQNIKEITSRFVPPDCEIFKNSCIYITFILETLKCLQENDLILQLFKLKTIDTNNLSKKPTIVVVSEESSQKAKFLSYLLQKPDKNILEKISNAKTNSIIFTASNKDSNKNGPIKDLVEKYSSLNKALFKKYQESMVIDTSFSDSKILEKYDLFYMYESESAYDKDNKEHILRYTMNNYTIGKADFTVFIADFFEIDKNFNKSLTRFNLNINKTLFIINITENSITKKEMAIRKELMRWFISFDSKIHEPINVLAANLSKIKFTNKETQKAINFDMKCLNYWLIHYQLKGPYYRFYDLVKNCKTLMSYLFSLRFIQAGTIPDSLEICLDKYSELLGKDAVMLDSDLRSIFKGLNMENISKDVINNIVFLIFIIHDFYCPLLPVGWAFLPKILQLDVNIPSKFENTYDYLYNF</sequence>
<feature type="compositionally biased region" description="Basic residues" evidence="2">
    <location>
        <begin position="1"/>
        <end position="11"/>
    </location>
</feature>
<gene>
    <name evidence="3 5 6" type="ORF">SRAE_2000103200</name>
</gene>
<dbReference type="WormBase" id="SRAE_2000103200">
    <property type="protein sequence ID" value="SRP06651"/>
    <property type="gene ID" value="WBGene00261232"/>
</dbReference>
<protein>
    <submittedName>
        <fullName evidence="3 5">Uncharacterized protein</fullName>
    </submittedName>
</protein>
<evidence type="ECO:0000256" key="2">
    <source>
        <dbReference type="SAM" id="MobiDB-lite"/>
    </source>
</evidence>
<evidence type="ECO:0000313" key="5">
    <source>
        <dbReference type="WBParaSite" id="SRAE_2000103200.1"/>
    </source>
</evidence>
<dbReference type="CTD" id="36378726"/>
<organism evidence="3">
    <name type="scientific">Strongyloides ratti</name>
    <name type="common">Parasitic roundworm</name>
    <dbReference type="NCBI Taxonomy" id="34506"/>
    <lineage>
        <taxon>Eukaryota</taxon>
        <taxon>Metazoa</taxon>
        <taxon>Ecdysozoa</taxon>
        <taxon>Nematoda</taxon>
        <taxon>Chromadorea</taxon>
        <taxon>Rhabditida</taxon>
        <taxon>Tylenchina</taxon>
        <taxon>Panagrolaimomorpha</taxon>
        <taxon>Strongyloidoidea</taxon>
        <taxon>Strongyloididae</taxon>
        <taxon>Strongyloides</taxon>
    </lineage>
</organism>
<dbReference type="AlphaFoldDB" id="A0A090L9D7"/>
<feature type="compositionally biased region" description="Polar residues" evidence="2">
    <location>
        <begin position="16"/>
        <end position="26"/>
    </location>
</feature>
<dbReference type="RefSeq" id="XP_024505562.1">
    <property type="nucleotide sequence ID" value="XM_024651935.1"/>
</dbReference>
<accession>A0A090L9D7</accession>
<feature type="compositionally biased region" description="Low complexity" evidence="2">
    <location>
        <begin position="27"/>
        <end position="41"/>
    </location>
</feature>
<evidence type="ECO:0000313" key="6">
    <source>
        <dbReference type="WormBase" id="SRAE_2000103200"/>
    </source>
</evidence>
<dbReference type="Proteomes" id="UP000035682">
    <property type="component" value="Unplaced"/>
</dbReference>
<name>A0A090L9D7_STRRB</name>
<proteinExistence type="predicted"/>
<dbReference type="GeneID" id="36378726"/>
<dbReference type="EMBL" id="LN609529">
    <property type="protein sequence ID" value="CEF66362.1"/>
    <property type="molecule type" value="Genomic_DNA"/>
</dbReference>
<keyword evidence="1" id="KW-0175">Coiled coil</keyword>
<evidence type="ECO:0000256" key="1">
    <source>
        <dbReference type="SAM" id="Coils"/>
    </source>
</evidence>
<evidence type="ECO:0000313" key="4">
    <source>
        <dbReference type="Proteomes" id="UP000035682"/>
    </source>
</evidence>
<feature type="coiled-coil region" evidence="1">
    <location>
        <begin position="82"/>
        <end position="116"/>
    </location>
</feature>
<reference evidence="5" key="2">
    <citation type="submission" date="2020-12" db="UniProtKB">
        <authorList>
            <consortium name="WormBaseParasite"/>
        </authorList>
    </citation>
    <scope>IDENTIFICATION</scope>
</reference>